<protein>
    <submittedName>
        <fullName evidence="2">Heavy-metal-associated domain-containing protein</fullName>
    </submittedName>
</protein>
<feature type="domain" description="HMA" evidence="1">
    <location>
        <begin position="30"/>
        <end position="94"/>
    </location>
</feature>
<dbReference type="InterPro" id="IPR036163">
    <property type="entry name" value="HMA_dom_sf"/>
</dbReference>
<dbReference type="OrthoDB" id="9813965at2"/>
<dbReference type="InterPro" id="IPR006121">
    <property type="entry name" value="HMA_dom"/>
</dbReference>
<comment type="caution">
    <text evidence="2">The sequence shown here is derived from an EMBL/GenBank/DDBJ whole genome shotgun (WGS) entry which is preliminary data.</text>
</comment>
<dbReference type="Pfam" id="PF00403">
    <property type="entry name" value="HMA"/>
    <property type="match status" value="1"/>
</dbReference>
<dbReference type="EMBL" id="VNJK01000003">
    <property type="protein sequence ID" value="TVX88251.1"/>
    <property type="molecule type" value="Genomic_DNA"/>
</dbReference>
<dbReference type="Gene3D" id="3.30.70.100">
    <property type="match status" value="1"/>
</dbReference>
<evidence type="ECO:0000313" key="3">
    <source>
        <dbReference type="Proteomes" id="UP000318102"/>
    </source>
</evidence>
<organism evidence="2 3">
    <name type="scientific">Paenibacillus agilis</name>
    <dbReference type="NCBI Taxonomy" id="3020863"/>
    <lineage>
        <taxon>Bacteria</taxon>
        <taxon>Bacillati</taxon>
        <taxon>Bacillota</taxon>
        <taxon>Bacilli</taxon>
        <taxon>Bacillales</taxon>
        <taxon>Paenibacillaceae</taxon>
        <taxon>Paenibacillus</taxon>
    </lineage>
</organism>
<dbReference type="SUPFAM" id="SSF55008">
    <property type="entry name" value="HMA, heavy metal-associated domain"/>
    <property type="match status" value="1"/>
</dbReference>
<dbReference type="GO" id="GO:0046872">
    <property type="term" value="F:metal ion binding"/>
    <property type="evidence" value="ECO:0007669"/>
    <property type="project" value="InterPro"/>
</dbReference>
<reference evidence="2 3" key="1">
    <citation type="submission" date="2019-07" db="EMBL/GenBank/DDBJ databases">
        <authorList>
            <person name="Kim J."/>
        </authorList>
    </citation>
    <scope>NUCLEOTIDE SEQUENCE [LARGE SCALE GENOMIC DNA]</scope>
    <source>
        <strain evidence="2 3">N4</strain>
    </source>
</reference>
<dbReference type="Proteomes" id="UP000318102">
    <property type="component" value="Unassembled WGS sequence"/>
</dbReference>
<proteinExistence type="predicted"/>
<dbReference type="CDD" id="cd00371">
    <property type="entry name" value="HMA"/>
    <property type="match status" value="1"/>
</dbReference>
<keyword evidence="3" id="KW-1185">Reference proteome</keyword>
<sequence length="95" mass="10856">MEMRRVPENPFYMDIYIGYRGMLKGGEKMKEVTLKIEGMNCRSCVKKIEGVLEEIGVEGQVNFEQATIDVKFDEAKLEISNIQESIQAKGYKTTV</sequence>
<gene>
    <name evidence="2" type="ORF">FPZ44_20360</name>
</gene>
<dbReference type="PROSITE" id="PS50846">
    <property type="entry name" value="HMA_2"/>
    <property type="match status" value="1"/>
</dbReference>
<evidence type="ECO:0000259" key="1">
    <source>
        <dbReference type="PROSITE" id="PS50846"/>
    </source>
</evidence>
<dbReference type="AlphaFoldDB" id="A0A559IKU2"/>
<accession>A0A559IKU2</accession>
<evidence type="ECO:0000313" key="2">
    <source>
        <dbReference type="EMBL" id="TVX88251.1"/>
    </source>
</evidence>
<name>A0A559IKU2_9BACL</name>